<sequence>MSSSARLRLLDGFALEAGTRQVHLSKTLQRLVAFVALRRRATRSLVVGTLWPDSDEAKACGRLRTALWRLQQCGAPLLVASGETLRLHETVWVDVDQLFGPGGLGDAAAAEFGIGARHPDGRVGAGGYAGVSGGSGASGLSGTPAASGTAAAFDPFDVLDSHTLLRSCGLGELLPGWYEDWVLLERERLRQRFLHSIEDVARRELRAGNFATALEAVLLALRSEPLRESPHRLMLEIHLAEGNYSEAVHTYHAYRILLCRELGVSPSPGMRRLLEAAMGPLPGVEGPARQRLAERTEHDRVHTLVGEPASRPGHTDAAPDRVGAGRAGLTRPLDRPRYPSEPGSPVRP</sequence>
<proteinExistence type="predicted"/>
<comment type="caution">
    <text evidence="3">The sequence shown here is derived from an EMBL/GenBank/DDBJ whole genome shotgun (WGS) entry which is preliminary data.</text>
</comment>
<feature type="domain" description="Bacterial transcriptional activator" evidence="2">
    <location>
        <begin position="159"/>
        <end position="278"/>
    </location>
</feature>
<evidence type="ECO:0000256" key="1">
    <source>
        <dbReference type="SAM" id="MobiDB-lite"/>
    </source>
</evidence>
<keyword evidence="4" id="KW-1185">Reference proteome</keyword>
<accession>A0ABN2TNB2</accession>
<dbReference type="Pfam" id="PF03704">
    <property type="entry name" value="BTAD"/>
    <property type="match status" value="1"/>
</dbReference>
<gene>
    <name evidence="3" type="ORF">GCM10009839_07800</name>
</gene>
<dbReference type="InterPro" id="IPR011990">
    <property type="entry name" value="TPR-like_helical_dom_sf"/>
</dbReference>
<evidence type="ECO:0000313" key="4">
    <source>
        <dbReference type="Proteomes" id="UP001500751"/>
    </source>
</evidence>
<feature type="region of interest" description="Disordered" evidence="1">
    <location>
        <begin position="295"/>
        <end position="348"/>
    </location>
</feature>
<dbReference type="Gene3D" id="1.25.40.10">
    <property type="entry name" value="Tetratricopeptide repeat domain"/>
    <property type="match status" value="1"/>
</dbReference>
<evidence type="ECO:0000259" key="2">
    <source>
        <dbReference type="SMART" id="SM01043"/>
    </source>
</evidence>
<protein>
    <recommendedName>
        <fullName evidence="2">Bacterial transcriptional activator domain-containing protein</fullName>
    </recommendedName>
</protein>
<name>A0ABN2TNB2_9ACTN</name>
<organism evidence="3 4">
    <name type="scientific">Catenulispora yoronensis</name>
    <dbReference type="NCBI Taxonomy" id="450799"/>
    <lineage>
        <taxon>Bacteria</taxon>
        <taxon>Bacillati</taxon>
        <taxon>Actinomycetota</taxon>
        <taxon>Actinomycetes</taxon>
        <taxon>Catenulisporales</taxon>
        <taxon>Catenulisporaceae</taxon>
        <taxon>Catenulispora</taxon>
    </lineage>
</organism>
<dbReference type="InterPro" id="IPR036388">
    <property type="entry name" value="WH-like_DNA-bd_sf"/>
</dbReference>
<reference evidence="3 4" key="1">
    <citation type="journal article" date="2019" name="Int. J. Syst. Evol. Microbiol.">
        <title>The Global Catalogue of Microorganisms (GCM) 10K type strain sequencing project: providing services to taxonomists for standard genome sequencing and annotation.</title>
        <authorList>
            <consortium name="The Broad Institute Genomics Platform"/>
            <consortium name="The Broad Institute Genome Sequencing Center for Infectious Disease"/>
            <person name="Wu L."/>
            <person name="Ma J."/>
        </authorList>
    </citation>
    <scope>NUCLEOTIDE SEQUENCE [LARGE SCALE GENOMIC DNA]</scope>
    <source>
        <strain evidence="3 4">JCM 16014</strain>
    </source>
</reference>
<dbReference type="RefSeq" id="WP_344664077.1">
    <property type="nucleotide sequence ID" value="NZ_BAAAQN010000003.1"/>
</dbReference>
<evidence type="ECO:0000313" key="3">
    <source>
        <dbReference type="EMBL" id="GAA2015096.1"/>
    </source>
</evidence>
<dbReference type="EMBL" id="BAAAQN010000003">
    <property type="protein sequence ID" value="GAA2015096.1"/>
    <property type="molecule type" value="Genomic_DNA"/>
</dbReference>
<dbReference type="SMART" id="SM01043">
    <property type="entry name" value="BTAD"/>
    <property type="match status" value="1"/>
</dbReference>
<dbReference type="InterPro" id="IPR051677">
    <property type="entry name" value="AfsR-DnrI-RedD_regulator"/>
</dbReference>
<dbReference type="Gene3D" id="1.10.10.10">
    <property type="entry name" value="Winged helix-like DNA-binding domain superfamily/Winged helix DNA-binding domain"/>
    <property type="match status" value="1"/>
</dbReference>
<dbReference type="SUPFAM" id="SSF48452">
    <property type="entry name" value="TPR-like"/>
    <property type="match status" value="1"/>
</dbReference>
<dbReference type="Proteomes" id="UP001500751">
    <property type="component" value="Unassembled WGS sequence"/>
</dbReference>
<dbReference type="InterPro" id="IPR005158">
    <property type="entry name" value="BTAD"/>
</dbReference>
<dbReference type="PANTHER" id="PTHR35807">
    <property type="entry name" value="TRANSCRIPTIONAL REGULATOR REDD-RELATED"/>
    <property type="match status" value="1"/>
</dbReference>